<keyword evidence="2" id="KW-1185">Reference proteome</keyword>
<gene>
    <name evidence="1" type="ORF">V8G54_024919</name>
</gene>
<evidence type="ECO:0000313" key="2">
    <source>
        <dbReference type="Proteomes" id="UP001374535"/>
    </source>
</evidence>
<dbReference type="Proteomes" id="UP001374535">
    <property type="component" value="Chromosome 7"/>
</dbReference>
<evidence type="ECO:0000313" key="1">
    <source>
        <dbReference type="EMBL" id="WVZ04113.1"/>
    </source>
</evidence>
<dbReference type="AlphaFoldDB" id="A0AAQ3RT22"/>
<name>A0AAQ3RT22_VIGMU</name>
<accession>A0AAQ3RT22</accession>
<proteinExistence type="predicted"/>
<reference evidence="1 2" key="1">
    <citation type="journal article" date="2023" name="Life. Sci Alliance">
        <title>Evolutionary insights into 3D genome organization and epigenetic landscape of Vigna mungo.</title>
        <authorList>
            <person name="Junaid A."/>
            <person name="Singh B."/>
            <person name="Bhatia S."/>
        </authorList>
    </citation>
    <scope>NUCLEOTIDE SEQUENCE [LARGE SCALE GENOMIC DNA]</scope>
    <source>
        <strain evidence="1">Urdbean</strain>
    </source>
</reference>
<organism evidence="1 2">
    <name type="scientific">Vigna mungo</name>
    <name type="common">Black gram</name>
    <name type="synonym">Phaseolus mungo</name>
    <dbReference type="NCBI Taxonomy" id="3915"/>
    <lineage>
        <taxon>Eukaryota</taxon>
        <taxon>Viridiplantae</taxon>
        <taxon>Streptophyta</taxon>
        <taxon>Embryophyta</taxon>
        <taxon>Tracheophyta</taxon>
        <taxon>Spermatophyta</taxon>
        <taxon>Magnoliopsida</taxon>
        <taxon>eudicotyledons</taxon>
        <taxon>Gunneridae</taxon>
        <taxon>Pentapetalae</taxon>
        <taxon>rosids</taxon>
        <taxon>fabids</taxon>
        <taxon>Fabales</taxon>
        <taxon>Fabaceae</taxon>
        <taxon>Papilionoideae</taxon>
        <taxon>50 kb inversion clade</taxon>
        <taxon>NPAAA clade</taxon>
        <taxon>indigoferoid/millettioid clade</taxon>
        <taxon>Phaseoleae</taxon>
        <taxon>Vigna</taxon>
    </lineage>
</organism>
<dbReference type="EMBL" id="CP144694">
    <property type="protein sequence ID" value="WVZ04113.1"/>
    <property type="molecule type" value="Genomic_DNA"/>
</dbReference>
<sequence>MDLHKNKTKKETKIKLIKGNITRGTGEINKYQQRYGESIFFLGGIMDVHIVISFSKSKTQKILNMKYIRICSIHICKRIRNPLKSYVHIKNRGEKKKTEITLTQKSNQAPR</sequence>
<protein>
    <submittedName>
        <fullName evidence="1">Uncharacterized protein</fullName>
    </submittedName>
</protein>